<accession>A0A182ISP8</accession>
<dbReference type="CDD" id="cd23992">
    <property type="entry name" value="PBP_GOBP"/>
    <property type="match status" value="2"/>
</dbReference>
<dbReference type="SUPFAM" id="SSF47565">
    <property type="entry name" value="Insect pheromone/odorant-binding proteins"/>
    <property type="match status" value="2"/>
</dbReference>
<dbReference type="FunFam" id="1.10.238.20:FF:000002">
    <property type="entry name" value="AGAP000641-PA"/>
    <property type="match status" value="1"/>
</dbReference>
<evidence type="ECO:0000256" key="2">
    <source>
        <dbReference type="ARBA" id="ARBA00008098"/>
    </source>
</evidence>
<dbReference type="InterPro" id="IPR036728">
    <property type="entry name" value="PBP_GOBP_sf"/>
</dbReference>
<dbReference type="AlphaFoldDB" id="A0A182ISP8"/>
<comment type="similarity">
    <text evidence="2">Belongs to the PBP/GOBP family.</text>
</comment>
<dbReference type="STRING" id="41427.A0A182ISP8"/>
<evidence type="ECO:0000256" key="4">
    <source>
        <dbReference type="ARBA" id="ARBA00022729"/>
    </source>
</evidence>
<proteinExistence type="inferred from homology"/>
<keyword evidence="4" id="KW-0732">Signal</keyword>
<dbReference type="PANTHER" id="PTHR11857">
    <property type="entry name" value="ODORANT BINDING PROTEIN-RELATED"/>
    <property type="match status" value="1"/>
</dbReference>
<name>A0A182ISP8_ANOAO</name>
<dbReference type="GO" id="GO:0007608">
    <property type="term" value="P:sensory perception of smell"/>
    <property type="evidence" value="ECO:0007669"/>
    <property type="project" value="TreeGrafter"/>
</dbReference>
<evidence type="ECO:0008006" key="7">
    <source>
        <dbReference type="Google" id="ProtNLM"/>
    </source>
</evidence>
<comment type="subcellular location">
    <subcellularLocation>
        <location evidence="1">Secreted</location>
    </subcellularLocation>
</comment>
<dbReference type="Pfam" id="PF01395">
    <property type="entry name" value="PBP_GOBP"/>
    <property type="match status" value="2"/>
</dbReference>
<dbReference type="VEuPathDB" id="VectorBase:AATE004743"/>
<keyword evidence="5" id="KW-1015">Disulfide bond</keyword>
<protein>
    <recommendedName>
        <fullName evidence="7">Odorant-binding protein</fullName>
    </recommendedName>
</protein>
<reference evidence="6" key="1">
    <citation type="submission" date="2022-08" db="UniProtKB">
        <authorList>
            <consortium name="EnsemblMetazoa"/>
        </authorList>
    </citation>
    <scope>IDENTIFICATION</scope>
    <source>
        <strain evidence="6">EBRO</strain>
    </source>
</reference>
<dbReference type="InterPro" id="IPR006170">
    <property type="entry name" value="PBP/GOBP"/>
</dbReference>
<dbReference type="EnsemblMetazoa" id="AATE004743-RA">
    <property type="protein sequence ID" value="AATE004743-PA.1"/>
    <property type="gene ID" value="AATE004743"/>
</dbReference>
<sequence>MALARSETFDDQAPTSLGVDRRHLPAGVAEETILDPLQLAAGIATRHQLQVVEATVEQIQAVRFAVPDLLCLSGCEILHQQAITVCVVLLQPSLENMARGILSRCIELACLLAVASAASRPCPGVVMQKSISQAQAECVEYLRIPRARLAVYNEHIYPQDTETKCMVRCMGINLGWWNDTEGVKEAAIRTYFHPDPDDCQYERRTYHCLKSQRLDNYAPQGHDPCDRAYETFRCYYEQYGNIVVTPQFIPLSPLRMAAVMQDCVSMLRVPGTSDCVRQGSAAAPSSTQETGCFLRCVVLRSGLYSEQYGPNLDRWFVQGDSYTNYTKFQATTLTCYRQLKAKCLNECDLIYRFINECFPEGVVQLAADRLVAVADGLSEEVLGGIDEDGVDQVLEGLGLTEASRERVVLRQALLGALDVVVVVRERHEVAGHQVLLQAGGAVPEAQVEGDATQQTAHFLLVRVAFLDVAQQVVIADTLVDGTLGLGFAEALAHLVVLQIVGTAASDRSRHQHQGRNHERIHSCSS</sequence>
<evidence type="ECO:0000313" key="6">
    <source>
        <dbReference type="EnsemblMetazoa" id="AATE004743-PA.1"/>
    </source>
</evidence>
<dbReference type="GO" id="GO:0005549">
    <property type="term" value="F:odorant binding"/>
    <property type="evidence" value="ECO:0007669"/>
    <property type="project" value="InterPro"/>
</dbReference>
<evidence type="ECO:0000256" key="3">
    <source>
        <dbReference type="ARBA" id="ARBA00022525"/>
    </source>
</evidence>
<dbReference type="PANTHER" id="PTHR11857:SF46">
    <property type="entry name" value="GENERAL ODORANT-BINDING PROTEIN 99A-RELATED"/>
    <property type="match status" value="1"/>
</dbReference>
<organism evidence="6">
    <name type="scientific">Anopheles atroparvus</name>
    <name type="common">European mosquito</name>
    <dbReference type="NCBI Taxonomy" id="41427"/>
    <lineage>
        <taxon>Eukaryota</taxon>
        <taxon>Metazoa</taxon>
        <taxon>Ecdysozoa</taxon>
        <taxon>Arthropoda</taxon>
        <taxon>Hexapoda</taxon>
        <taxon>Insecta</taxon>
        <taxon>Pterygota</taxon>
        <taxon>Neoptera</taxon>
        <taxon>Endopterygota</taxon>
        <taxon>Diptera</taxon>
        <taxon>Nematocera</taxon>
        <taxon>Culicoidea</taxon>
        <taxon>Culicidae</taxon>
        <taxon>Anophelinae</taxon>
        <taxon>Anopheles</taxon>
    </lineage>
</organism>
<keyword evidence="3" id="KW-0964">Secreted</keyword>
<evidence type="ECO:0000256" key="1">
    <source>
        <dbReference type="ARBA" id="ARBA00004613"/>
    </source>
</evidence>
<evidence type="ECO:0000256" key="5">
    <source>
        <dbReference type="ARBA" id="ARBA00023157"/>
    </source>
</evidence>
<dbReference type="GO" id="GO:0005615">
    <property type="term" value="C:extracellular space"/>
    <property type="evidence" value="ECO:0007669"/>
    <property type="project" value="TreeGrafter"/>
</dbReference>
<dbReference type="Gene3D" id="1.10.238.20">
    <property type="entry name" value="Pheromone/general odorant binding protein domain"/>
    <property type="match status" value="2"/>
</dbReference>